<evidence type="ECO:0000313" key="3">
    <source>
        <dbReference type="EMBL" id="GIM86785.1"/>
    </source>
</evidence>
<dbReference type="InterPro" id="IPR014710">
    <property type="entry name" value="RmlC-like_jellyroll"/>
</dbReference>
<dbReference type="Gene3D" id="2.60.120.10">
    <property type="entry name" value="Jelly Rolls"/>
    <property type="match status" value="1"/>
</dbReference>
<dbReference type="GO" id="GO:0046872">
    <property type="term" value="F:metal ion binding"/>
    <property type="evidence" value="ECO:0007669"/>
    <property type="project" value="UniProtKB-KW"/>
</dbReference>
<evidence type="ECO:0000313" key="6">
    <source>
        <dbReference type="Proteomes" id="UP000677457"/>
    </source>
</evidence>
<dbReference type="SMR" id="A0A542XT18"/>
<organism evidence="4 5">
    <name type="scientific">Salinispora arenicola</name>
    <dbReference type="NCBI Taxonomy" id="168697"/>
    <lineage>
        <taxon>Bacteria</taxon>
        <taxon>Bacillati</taxon>
        <taxon>Actinomycetota</taxon>
        <taxon>Actinomycetes</taxon>
        <taxon>Micromonosporales</taxon>
        <taxon>Micromonosporaceae</taxon>
        <taxon>Salinispora</taxon>
    </lineage>
</organism>
<keyword evidence="1" id="KW-0479">Metal-binding</keyword>
<evidence type="ECO:0000256" key="1">
    <source>
        <dbReference type="ARBA" id="ARBA00022723"/>
    </source>
</evidence>
<sequence>MEIRPLDRANLRLDNNLRAQRLMPWPTVNAPFEGSWCVVAPGVSSGEHGHHEYEIWIAMTGRAELVSDGARRPFHAGDVVYLPPGSRHQVVNPTDEQFQMYAVWWDAAMVDRFATRHEADGHDG</sequence>
<keyword evidence="6" id="KW-1185">Reference proteome</keyword>
<dbReference type="SUPFAM" id="SSF51182">
    <property type="entry name" value="RmlC-like cupins"/>
    <property type="match status" value="1"/>
</dbReference>
<dbReference type="InterPro" id="IPR013096">
    <property type="entry name" value="Cupin_2"/>
</dbReference>
<comment type="caution">
    <text evidence="4">The sequence shown here is derived from an EMBL/GenBank/DDBJ whole genome shotgun (WGS) entry which is preliminary data.</text>
</comment>
<dbReference type="GeneID" id="93773346"/>
<dbReference type="CDD" id="cd06988">
    <property type="entry name" value="cupin_DddK"/>
    <property type="match status" value="1"/>
</dbReference>
<accession>A0A542XT18</accession>
<dbReference type="EMBL" id="BOQM01000028">
    <property type="protein sequence ID" value="GIM86785.1"/>
    <property type="molecule type" value="Genomic_DNA"/>
</dbReference>
<evidence type="ECO:0000313" key="4">
    <source>
        <dbReference type="EMBL" id="TQL38972.1"/>
    </source>
</evidence>
<dbReference type="PANTHER" id="PTHR35848:SF6">
    <property type="entry name" value="CUPIN TYPE-2 DOMAIN-CONTAINING PROTEIN"/>
    <property type="match status" value="1"/>
</dbReference>
<dbReference type="OMA" id="HHEYEIF"/>
<dbReference type="PANTHER" id="PTHR35848">
    <property type="entry name" value="OXALATE-BINDING PROTEIN"/>
    <property type="match status" value="1"/>
</dbReference>
<proteinExistence type="predicted"/>
<reference evidence="3 6" key="2">
    <citation type="submission" date="2021-03" db="EMBL/GenBank/DDBJ databases">
        <title>Whole genome shotgun sequence of Salinispora arenicola NBRC 105043.</title>
        <authorList>
            <person name="Komaki H."/>
            <person name="Tamura T."/>
        </authorList>
    </citation>
    <scope>NUCLEOTIDE SEQUENCE [LARGE SCALE GENOMIC DNA]</scope>
    <source>
        <strain evidence="3 6">NBRC 105043</strain>
    </source>
</reference>
<dbReference type="EMBL" id="VFOL01000001">
    <property type="protein sequence ID" value="TQL38972.1"/>
    <property type="molecule type" value="Genomic_DNA"/>
</dbReference>
<dbReference type="InterPro" id="IPR051610">
    <property type="entry name" value="GPI/OXD"/>
</dbReference>
<evidence type="ECO:0000259" key="2">
    <source>
        <dbReference type="Pfam" id="PF07883"/>
    </source>
</evidence>
<evidence type="ECO:0000313" key="5">
    <source>
        <dbReference type="Proteomes" id="UP000315983"/>
    </source>
</evidence>
<dbReference type="AlphaFoldDB" id="A0A542XT18"/>
<dbReference type="InterPro" id="IPR011051">
    <property type="entry name" value="RmlC_Cupin_sf"/>
</dbReference>
<reference evidence="4 5" key="1">
    <citation type="submission" date="2019-06" db="EMBL/GenBank/DDBJ databases">
        <title>Sequencing the genomes of 1000 actinobacteria strains.</title>
        <authorList>
            <person name="Klenk H.-P."/>
        </authorList>
    </citation>
    <scope>NUCLEOTIDE SEQUENCE [LARGE SCALE GENOMIC DNA]</scope>
    <source>
        <strain evidence="4 5">DSM 44819</strain>
    </source>
</reference>
<gene>
    <name evidence="4" type="ORF">FB564_4192</name>
    <name evidence="3" type="ORF">Sar04_35210</name>
</gene>
<feature type="domain" description="Cupin type-2" evidence="2">
    <location>
        <begin position="36"/>
        <end position="104"/>
    </location>
</feature>
<dbReference type="Proteomes" id="UP000677457">
    <property type="component" value="Unassembled WGS sequence"/>
</dbReference>
<name>A0A542XT18_SALAC</name>
<dbReference type="RefSeq" id="WP_012182317.1">
    <property type="nucleotide sequence ID" value="NZ_BOQM01000028.1"/>
</dbReference>
<dbReference type="Pfam" id="PF07883">
    <property type="entry name" value="Cupin_2"/>
    <property type="match status" value="1"/>
</dbReference>
<dbReference type="DNASU" id="5706968"/>
<protein>
    <submittedName>
        <fullName evidence="4">Cupin domain</fullName>
    </submittedName>
</protein>
<dbReference type="Proteomes" id="UP000315983">
    <property type="component" value="Unassembled WGS sequence"/>
</dbReference>